<proteinExistence type="predicted"/>
<name>A0ABV2QM85_9MICO</name>
<sequence length="119" mass="12327">MKQITYAGTSFVTGTDIADSLLQLVAALGGSAATAAVRVPALGVDNTVTTIDLVIGPSSEMIASEVQVDTDELIDAIAVVDLDNQTHLLDRPRAAAPTSTDFLTSGWNEPALDDLDDAL</sequence>
<dbReference type="Proteomes" id="UP001549257">
    <property type="component" value="Unassembled WGS sequence"/>
</dbReference>
<dbReference type="RefSeq" id="WP_354024311.1">
    <property type="nucleotide sequence ID" value="NZ_JBEPSJ010000001.1"/>
</dbReference>
<evidence type="ECO:0000313" key="2">
    <source>
        <dbReference type="Proteomes" id="UP001549257"/>
    </source>
</evidence>
<keyword evidence="2" id="KW-1185">Reference proteome</keyword>
<accession>A0ABV2QM85</accession>
<protein>
    <submittedName>
        <fullName evidence="1">Uncharacterized protein</fullName>
    </submittedName>
</protein>
<gene>
    <name evidence="1" type="ORF">ABIE21_001654</name>
</gene>
<evidence type="ECO:0000313" key="1">
    <source>
        <dbReference type="EMBL" id="MET4582164.1"/>
    </source>
</evidence>
<comment type="caution">
    <text evidence="1">The sequence shown here is derived from an EMBL/GenBank/DDBJ whole genome shotgun (WGS) entry which is preliminary data.</text>
</comment>
<reference evidence="1 2" key="1">
    <citation type="submission" date="2024-06" db="EMBL/GenBank/DDBJ databases">
        <title>Sorghum-associated microbial communities from plants grown in Nebraska, USA.</title>
        <authorList>
            <person name="Schachtman D."/>
        </authorList>
    </citation>
    <scope>NUCLEOTIDE SEQUENCE [LARGE SCALE GENOMIC DNA]</scope>
    <source>
        <strain evidence="1 2">2857</strain>
    </source>
</reference>
<organism evidence="1 2">
    <name type="scientific">Conyzicola nivalis</name>
    <dbReference type="NCBI Taxonomy" id="1477021"/>
    <lineage>
        <taxon>Bacteria</taxon>
        <taxon>Bacillati</taxon>
        <taxon>Actinomycetota</taxon>
        <taxon>Actinomycetes</taxon>
        <taxon>Micrococcales</taxon>
        <taxon>Microbacteriaceae</taxon>
        <taxon>Conyzicola</taxon>
    </lineage>
</organism>
<dbReference type="EMBL" id="JBEPSJ010000001">
    <property type="protein sequence ID" value="MET4582164.1"/>
    <property type="molecule type" value="Genomic_DNA"/>
</dbReference>